<proteinExistence type="inferred from homology"/>
<evidence type="ECO:0000313" key="4">
    <source>
        <dbReference type="Proteomes" id="UP001201812"/>
    </source>
</evidence>
<dbReference type="PANTHER" id="PTHR24320">
    <property type="entry name" value="RETINOL DEHYDROGENASE"/>
    <property type="match status" value="1"/>
</dbReference>
<accession>A0AAD4MZS9</accession>
<dbReference type="InterPro" id="IPR002347">
    <property type="entry name" value="SDR_fam"/>
</dbReference>
<keyword evidence="2" id="KW-0560">Oxidoreductase</keyword>
<dbReference type="GO" id="GO:0016491">
    <property type="term" value="F:oxidoreductase activity"/>
    <property type="evidence" value="ECO:0007669"/>
    <property type="project" value="UniProtKB-KW"/>
</dbReference>
<comment type="caution">
    <text evidence="3">The sequence shown here is derived from an EMBL/GenBank/DDBJ whole genome shotgun (WGS) entry which is preliminary data.</text>
</comment>
<sequence length="401" mass="44580">MSYQRRFPINKFVKYRKCIAAMAHIYWLGFKYSLRQLFVDVPAAQALLFWNWPRLLGISRPKVVPHQLNLDPKEWKEHSSLLRENPSTENGEKPAKKVAVVTGGAGTIGLAIIDLLKSLNFTVVAVGKRKPANFSEKCKKTGQENDGCIFVECDLADLKQVTVVGNEIRNNFSHVDVLVCAAGVMLHPNCNDHFPDTIEPHVAVNLLSHVQLFKCLRPALEASPFVHPRAVFVSSATAFAGNVDEFLGPDAASKELWCREMLGHKSYADSKLLISLYVRYLAEIGLSNSNGTGEPSKILVGSMHPGVIATLIYRYVFPPYRFLINVVLAPFLRSPQRGAANVLSLVFDDRMKNGAYYENGQPVELTKMKLGILPTPFTSNELKTLADGIDTAIQREINTLD</sequence>
<keyword evidence="4" id="KW-1185">Reference proteome</keyword>
<reference evidence="3" key="1">
    <citation type="submission" date="2022-01" db="EMBL/GenBank/DDBJ databases">
        <title>Genome Sequence Resource for Two Populations of Ditylenchus destructor, the Migratory Endoparasitic Phytonematode.</title>
        <authorList>
            <person name="Zhang H."/>
            <person name="Lin R."/>
            <person name="Xie B."/>
        </authorList>
    </citation>
    <scope>NUCLEOTIDE SEQUENCE</scope>
    <source>
        <strain evidence="3">BazhouSP</strain>
    </source>
</reference>
<evidence type="ECO:0000256" key="1">
    <source>
        <dbReference type="ARBA" id="ARBA00006484"/>
    </source>
</evidence>
<evidence type="ECO:0000256" key="2">
    <source>
        <dbReference type="ARBA" id="ARBA00023002"/>
    </source>
</evidence>
<comment type="similarity">
    <text evidence="1">Belongs to the short-chain dehydrogenases/reductases (SDR) family.</text>
</comment>
<gene>
    <name evidence="3" type="ORF">DdX_12847</name>
</gene>
<dbReference type="Proteomes" id="UP001201812">
    <property type="component" value="Unassembled WGS sequence"/>
</dbReference>
<dbReference type="AlphaFoldDB" id="A0AAD4MZS9"/>
<dbReference type="SUPFAM" id="SSF51735">
    <property type="entry name" value="NAD(P)-binding Rossmann-fold domains"/>
    <property type="match status" value="1"/>
</dbReference>
<organism evidence="3 4">
    <name type="scientific">Ditylenchus destructor</name>
    <dbReference type="NCBI Taxonomy" id="166010"/>
    <lineage>
        <taxon>Eukaryota</taxon>
        <taxon>Metazoa</taxon>
        <taxon>Ecdysozoa</taxon>
        <taxon>Nematoda</taxon>
        <taxon>Chromadorea</taxon>
        <taxon>Rhabditida</taxon>
        <taxon>Tylenchina</taxon>
        <taxon>Tylenchomorpha</taxon>
        <taxon>Sphaerularioidea</taxon>
        <taxon>Anguinidae</taxon>
        <taxon>Anguininae</taxon>
        <taxon>Ditylenchus</taxon>
    </lineage>
</organism>
<evidence type="ECO:0000313" key="3">
    <source>
        <dbReference type="EMBL" id="KAI1706638.1"/>
    </source>
</evidence>
<name>A0AAD4MZS9_9BILA</name>
<dbReference type="InterPro" id="IPR036291">
    <property type="entry name" value="NAD(P)-bd_dom_sf"/>
</dbReference>
<dbReference type="PRINTS" id="PR00081">
    <property type="entry name" value="GDHRDH"/>
</dbReference>
<dbReference type="PANTHER" id="PTHR24320:SF264">
    <property type="entry name" value="DEHYDROGENASE_REDUCTASE SDR FAMILY MEMBER ON CHROMOSOME X"/>
    <property type="match status" value="1"/>
</dbReference>
<dbReference type="Gene3D" id="3.40.50.720">
    <property type="entry name" value="NAD(P)-binding Rossmann-like Domain"/>
    <property type="match status" value="1"/>
</dbReference>
<dbReference type="Pfam" id="PF00106">
    <property type="entry name" value="adh_short"/>
    <property type="match status" value="1"/>
</dbReference>
<dbReference type="EMBL" id="JAKKPZ010000046">
    <property type="protein sequence ID" value="KAI1706638.1"/>
    <property type="molecule type" value="Genomic_DNA"/>
</dbReference>
<protein>
    <submittedName>
        <fullName evidence="3">Short chain dehydrogenase domain-containing protein</fullName>
    </submittedName>
</protein>